<keyword evidence="8" id="KW-1185">Reference proteome</keyword>
<dbReference type="OrthoDB" id="410267at2759"/>
<evidence type="ECO:0000256" key="6">
    <source>
        <dbReference type="SAM" id="Phobius"/>
    </source>
</evidence>
<organism evidence="7 8">
    <name type="scientific">Ectocarpus siliculosus</name>
    <name type="common">Brown alga</name>
    <name type="synonym">Conferva siliculosa</name>
    <dbReference type="NCBI Taxonomy" id="2880"/>
    <lineage>
        <taxon>Eukaryota</taxon>
        <taxon>Sar</taxon>
        <taxon>Stramenopiles</taxon>
        <taxon>Ochrophyta</taxon>
        <taxon>PX clade</taxon>
        <taxon>Phaeophyceae</taxon>
        <taxon>Ectocarpales</taxon>
        <taxon>Ectocarpaceae</taxon>
        <taxon>Ectocarpus</taxon>
    </lineage>
</organism>
<evidence type="ECO:0000313" key="8">
    <source>
        <dbReference type="Proteomes" id="UP000002630"/>
    </source>
</evidence>
<dbReference type="Proteomes" id="UP000002630">
    <property type="component" value="Linkage Group LG20"/>
</dbReference>
<feature type="transmembrane region" description="Helical" evidence="6">
    <location>
        <begin position="495"/>
        <end position="517"/>
    </location>
</feature>
<evidence type="ECO:0000313" key="7">
    <source>
        <dbReference type="EMBL" id="CBN77146.1"/>
    </source>
</evidence>
<dbReference type="EMBL" id="FN648553">
    <property type="protein sequence ID" value="CBN77146.1"/>
    <property type="molecule type" value="Genomic_DNA"/>
</dbReference>
<dbReference type="SUPFAM" id="SSF103473">
    <property type="entry name" value="MFS general substrate transporter"/>
    <property type="match status" value="1"/>
</dbReference>
<dbReference type="InParanoid" id="D8LLE8"/>
<dbReference type="OMA" id="RENDFYH"/>
<dbReference type="InterPro" id="IPR052983">
    <property type="entry name" value="MFS_Riboflavin_Transporter"/>
</dbReference>
<proteinExistence type="predicted"/>
<dbReference type="STRING" id="2880.D8LLE8"/>
<evidence type="ECO:0000256" key="5">
    <source>
        <dbReference type="ARBA" id="ARBA00023136"/>
    </source>
</evidence>
<dbReference type="InterPro" id="IPR011701">
    <property type="entry name" value="MFS"/>
</dbReference>
<dbReference type="EMBL" id="FN649745">
    <property type="protein sequence ID" value="CBN77146.1"/>
    <property type="molecule type" value="Genomic_DNA"/>
</dbReference>
<feature type="transmembrane region" description="Helical" evidence="6">
    <location>
        <begin position="403"/>
        <end position="422"/>
    </location>
</feature>
<feature type="transmembrane region" description="Helical" evidence="6">
    <location>
        <begin position="81"/>
        <end position="102"/>
    </location>
</feature>
<feature type="transmembrane region" description="Helical" evidence="6">
    <location>
        <begin position="108"/>
        <end position="130"/>
    </location>
</feature>
<dbReference type="eggNOG" id="KOG2504">
    <property type="taxonomic scope" value="Eukaryota"/>
</dbReference>
<feature type="transmembrane region" description="Helical" evidence="6">
    <location>
        <begin position="464"/>
        <end position="489"/>
    </location>
</feature>
<sequence length="594" mass="62387">MPKPVRNVIIGGVLLHLALGTLYSWGCVQPYVTSYIRLHDPTVTIQDTSIVFAFAGLGHSLTSPFVGLLQDKKRLGLRGTAVVGASLVALTTLASSMATSVFELASLNAVLGVGVAFAYTCPLVSGYALMPDRKGTVSGFVVAGFGAGAAVFDAVATAVVNPSNTPPDPATGYYGEEVAGRVPSMYMILGSCYLTLGLFGSWMIANPPDDDVRGSSQRYPRASCDAVRSSANSDTVCGSNSNTSGIAYRGRTPHRRDCSEENNGACELRNVVGGAQPRLASLSSSPFLAMETGDEEGQVQGQGQEGDRRKHFNLMLPVKSASVCSSAATAAVDPLSPTKNATLARGGGGGYAPIQQEQEHQYEPSDLDAKKVATNKNTAVAAAAAAAGERQLEVWELLRENDFYHLAATMLCTAVSGLYIAGNYKGIARDIFPNADRFLSILGSVASLFNASGRVIGGLSVDRFGCFATLLVQAGSATCLLLILCLVQANRPSFFVAICLMHSLYGSNFAIYPTLAADLFGATTAGPNYGLVFMVFGVGSFLFMLWLATEAKTSGQIFLMCACISLSGTANVALLWSRQRRHGKLATGYVSSVP</sequence>
<evidence type="ECO:0000256" key="3">
    <source>
        <dbReference type="ARBA" id="ARBA00022692"/>
    </source>
</evidence>
<feature type="transmembrane region" description="Helical" evidence="6">
    <location>
        <begin position="137"/>
        <end position="160"/>
    </location>
</feature>
<keyword evidence="3 6" id="KW-0812">Transmembrane</keyword>
<comment type="subcellular location">
    <subcellularLocation>
        <location evidence="1">Membrane</location>
        <topology evidence="1">Multi-pass membrane protein</topology>
    </subcellularLocation>
</comment>
<evidence type="ECO:0000256" key="1">
    <source>
        <dbReference type="ARBA" id="ARBA00004141"/>
    </source>
</evidence>
<evidence type="ECO:0000256" key="4">
    <source>
        <dbReference type="ARBA" id="ARBA00022989"/>
    </source>
</evidence>
<keyword evidence="2" id="KW-0813">Transport</keyword>
<dbReference type="PANTHER" id="PTHR43385:SF1">
    <property type="entry name" value="RIBOFLAVIN TRANSPORTER RIBJ"/>
    <property type="match status" value="1"/>
</dbReference>
<protein>
    <submittedName>
        <fullName evidence="7">Uncharacterized protein</fullName>
    </submittedName>
</protein>
<dbReference type="GO" id="GO:0022857">
    <property type="term" value="F:transmembrane transporter activity"/>
    <property type="evidence" value="ECO:0007669"/>
    <property type="project" value="InterPro"/>
</dbReference>
<dbReference type="AlphaFoldDB" id="D8LLE8"/>
<dbReference type="GO" id="GO:0016020">
    <property type="term" value="C:membrane"/>
    <property type="evidence" value="ECO:0007669"/>
    <property type="project" value="UniProtKB-SubCell"/>
</dbReference>
<feature type="transmembrane region" description="Helical" evidence="6">
    <location>
        <begin position="185"/>
        <end position="205"/>
    </location>
</feature>
<dbReference type="InterPro" id="IPR036259">
    <property type="entry name" value="MFS_trans_sf"/>
</dbReference>
<feature type="transmembrane region" description="Helical" evidence="6">
    <location>
        <begin position="48"/>
        <end position="69"/>
    </location>
</feature>
<gene>
    <name evidence="7" type="ORF">Esi_0036_0131</name>
</gene>
<dbReference type="PANTHER" id="PTHR43385">
    <property type="entry name" value="RIBOFLAVIN TRANSPORTER RIBJ"/>
    <property type="match status" value="1"/>
</dbReference>
<feature type="transmembrane region" description="Helical" evidence="6">
    <location>
        <begin position="529"/>
        <end position="549"/>
    </location>
</feature>
<reference evidence="7 8" key="1">
    <citation type="journal article" date="2010" name="Nature">
        <title>The Ectocarpus genome and the independent evolution of multicellularity in brown algae.</title>
        <authorList>
            <person name="Cock J.M."/>
            <person name="Sterck L."/>
            <person name="Rouze P."/>
            <person name="Scornet D."/>
            <person name="Allen A.E."/>
            <person name="Amoutzias G."/>
            <person name="Anthouard V."/>
            <person name="Artiguenave F."/>
            <person name="Aury J.M."/>
            <person name="Badger J.H."/>
            <person name="Beszteri B."/>
            <person name="Billiau K."/>
            <person name="Bonnet E."/>
            <person name="Bothwell J.H."/>
            <person name="Bowler C."/>
            <person name="Boyen C."/>
            <person name="Brownlee C."/>
            <person name="Carrano C.J."/>
            <person name="Charrier B."/>
            <person name="Cho G.Y."/>
            <person name="Coelho S.M."/>
            <person name="Collen J."/>
            <person name="Corre E."/>
            <person name="Da Silva C."/>
            <person name="Delage L."/>
            <person name="Delaroque N."/>
            <person name="Dittami S.M."/>
            <person name="Doulbeau S."/>
            <person name="Elias M."/>
            <person name="Farnham G."/>
            <person name="Gachon C.M."/>
            <person name="Gschloessl B."/>
            <person name="Heesch S."/>
            <person name="Jabbari K."/>
            <person name="Jubin C."/>
            <person name="Kawai H."/>
            <person name="Kimura K."/>
            <person name="Kloareg B."/>
            <person name="Kupper F.C."/>
            <person name="Lang D."/>
            <person name="Le Bail A."/>
            <person name="Leblanc C."/>
            <person name="Lerouge P."/>
            <person name="Lohr M."/>
            <person name="Lopez P.J."/>
            <person name="Martens C."/>
            <person name="Maumus F."/>
            <person name="Michel G."/>
            <person name="Miranda-Saavedra D."/>
            <person name="Morales J."/>
            <person name="Moreau H."/>
            <person name="Motomura T."/>
            <person name="Nagasato C."/>
            <person name="Napoli C.A."/>
            <person name="Nelson D.R."/>
            <person name="Nyvall-Collen P."/>
            <person name="Peters A.F."/>
            <person name="Pommier C."/>
            <person name="Potin P."/>
            <person name="Poulain J."/>
            <person name="Quesneville H."/>
            <person name="Read B."/>
            <person name="Rensing S.A."/>
            <person name="Ritter A."/>
            <person name="Rousvoal S."/>
            <person name="Samanta M."/>
            <person name="Samson G."/>
            <person name="Schroeder D.C."/>
            <person name="Segurens B."/>
            <person name="Strittmatter M."/>
            <person name="Tonon T."/>
            <person name="Tregear J.W."/>
            <person name="Valentin K."/>
            <person name="von Dassow P."/>
            <person name="Yamagishi T."/>
            <person name="Van de Peer Y."/>
            <person name="Wincker P."/>
        </authorList>
    </citation>
    <scope>NUCLEOTIDE SEQUENCE [LARGE SCALE GENOMIC DNA]</scope>
    <source>
        <strain evidence="8">Ec32 / CCAP1310/4</strain>
    </source>
</reference>
<keyword evidence="5 6" id="KW-0472">Membrane</keyword>
<dbReference type="Gene3D" id="1.20.1250.20">
    <property type="entry name" value="MFS general substrate transporter like domains"/>
    <property type="match status" value="2"/>
</dbReference>
<keyword evidence="4 6" id="KW-1133">Transmembrane helix</keyword>
<evidence type="ECO:0000256" key="2">
    <source>
        <dbReference type="ARBA" id="ARBA00022448"/>
    </source>
</evidence>
<name>D8LLE8_ECTSI</name>
<accession>D8LLE8</accession>
<dbReference type="Pfam" id="PF07690">
    <property type="entry name" value="MFS_1"/>
    <property type="match status" value="1"/>
</dbReference>
<feature type="transmembrane region" description="Helical" evidence="6">
    <location>
        <begin position="555"/>
        <end position="576"/>
    </location>
</feature>